<sequence>MNKMLRLTALLAGLTLAAQAGAQVTFYEREAFQGRSFNTDQQIRNLERFGFNDRASSVVVQRGRWEVCEDRRFDGRCVVLRQGRYASLQAMGLNDRISSVRAVERDARIDEDRYAPAPLVQQDYRRRGGERLYDATVTSVRAVVGTPERRCWTEREQIPQDRREANVPAALAGAVIGGILGHQIGGGTGRDIATVGGAVAGGALGANIGRDRDGRPVTTQNVQRCENVAGDPRPEYWDVSYEFRGRDYRVQMTSPPGSTISVNRQGEPRA</sequence>
<feature type="domain" description="Beta/gamma crystallin 'Greek key'" evidence="6">
    <location>
        <begin position="63"/>
        <end position="104"/>
    </location>
</feature>
<dbReference type="InterPro" id="IPR008816">
    <property type="entry name" value="Gly_zipper_2TM_dom"/>
</dbReference>
<dbReference type="EMBL" id="CP116346">
    <property type="protein sequence ID" value="WIT12055.1"/>
    <property type="molecule type" value="Genomic_DNA"/>
</dbReference>
<feature type="chain" id="PRO_5041658269" evidence="5">
    <location>
        <begin position="23"/>
        <end position="270"/>
    </location>
</feature>
<organism evidence="7 8">
    <name type="scientific">Paucibacter sediminis</name>
    <dbReference type="NCBI Taxonomy" id="3019553"/>
    <lineage>
        <taxon>Bacteria</taxon>
        <taxon>Pseudomonadati</taxon>
        <taxon>Pseudomonadota</taxon>
        <taxon>Betaproteobacteria</taxon>
        <taxon>Burkholderiales</taxon>
        <taxon>Sphaerotilaceae</taxon>
        <taxon>Roseateles</taxon>
    </lineage>
</organism>
<evidence type="ECO:0000256" key="2">
    <source>
        <dbReference type="ARBA" id="ARBA00009646"/>
    </source>
</evidence>
<keyword evidence="4" id="KW-0472">Membrane</keyword>
<comment type="similarity">
    <text evidence="2">Belongs to the beta/gamma-crystallin family.</text>
</comment>
<dbReference type="AlphaFoldDB" id="A0AA95ND72"/>
<dbReference type="RefSeq" id="WP_285233145.1">
    <property type="nucleotide sequence ID" value="NZ_CP116346.1"/>
</dbReference>
<dbReference type="Pfam" id="PF05433">
    <property type="entry name" value="Rick_17kDa_Anti"/>
    <property type="match status" value="1"/>
</dbReference>
<reference evidence="7" key="1">
    <citation type="submission" date="2023-01" db="EMBL/GenBank/DDBJ databases">
        <title>Whole genome sequence of Paucibacter sp. S2-9 isolated from pond sediment.</title>
        <authorList>
            <person name="Jung J.Y."/>
        </authorList>
    </citation>
    <scope>NUCLEOTIDE SEQUENCE</scope>
    <source>
        <strain evidence="7">S2-9</strain>
    </source>
</reference>
<dbReference type="Gene3D" id="2.60.20.10">
    <property type="entry name" value="Crystallins"/>
    <property type="match status" value="1"/>
</dbReference>
<gene>
    <name evidence="7" type="ORF">PFX98_00185</name>
</gene>
<evidence type="ECO:0000256" key="1">
    <source>
        <dbReference type="ARBA" id="ARBA00004370"/>
    </source>
</evidence>
<evidence type="ECO:0000259" key="6">
    <source>
        <dbReference type="PROSITE" id="PS50915"/>
    </source>
</evidence>
<name>A0AA95ND72_9BURK</name>
<dbReference type="GO" id="GO:0019867">
    <property type="term" value="C:outer membrane"/>
    <property type="evidence" value="ECO:0007669"/>
    <property type="project" value="InterPro"/>
</dbReference>
<keyword evidence="3" id="KW-0677">Repeat</keyword>
<evidence type="ECO:0000313" key="7">
    <source>
        <dbReference type="EMBL" id="WIT12055.1"/>
    </source>
</evidence>
<evidence type="ECO:0000256" key="3">
    <source>
        <dbReference type="ARBA" id="ARBA00022737"/>
    </source>
</evidence>
<dbReference type="PANTHER" id="PTHR35603">
    <property type="match status" value="1"/>
</dbReference>
<dbReference type="SMART" id="SM00247">
    <property type="entry name" value="XTALbg"/>
    <property type="match status" value="1"/>
</dbReference>
<dbReference type="InterPro" id="IPR051407">
    <property type="entry name" value="Bact_OM_lipoprot/Surf_antigen"/>
</dbReference>
<dbReference type="InterPro" id="IPR001064">
    <property type="entry name" value="Beta/gamma_crystallin"/>
</dbReference>
<protein>
    <submittedName>
        <fullName evidence="7">Beta/gamma crystallin-related protein</fullName>
    </submittedName>
</protein>
<comment type="subcellular location">
    <subcellularLocation>
        <location evidence="1">Membrane</location>
    </subcellularLocation>
</comment>
<proteinExistence type="inferred from homology"/>
<dbReference type="InterPro" id="IPR011024">
    <property type="entry name" value="G_crystallin-like"/>
</dbReference>
<accession>A0AA95ND72</accession>
<dbReference type="KEGG" id="pais:PFX98_00185"/>
<dbReference type="PROSITE" id="PS50915">
    <property type="entry name" value="CRYSTALLIN_BETA_GAMMA"/>
    <property type="match status" value="1"/>
</dbReference>
<dbReference type="SUPFAM" id="SSF49695">
    <property type="entry name" value="gamma-Crystallin-like"/>
    <property type="match status" value="1"/>
</dbReference>
<dbReference type="Proteomes" id="UP001177769">
    <property type="component" value="Chromosome"/>
</dbReference>
<keyword evidence="8" id="KW-1185">Reference proteome</keyword>
<keyword evidence="5" id="KW-0732">Signal</keyword>
<dbReference type="Pfam" id="PF00030">
    <property type="entry name" value="Crystall"/>
    <property type="match status" value="1"/>
</dbReference>
<evidence type="ECO:0000256" key="4">
    <source>
        <dbReference type="ARBA" id="ARBA00023136"/>
    </source>
</evidence>
<feature type="signal peptide" evidence="5">
    <location>
        <begin position="1"/>
        <end position="22"/>
    </location>
</feature>
<dbReference type="PANTHER" id="PTHR35603:SF2">
    <property type="entry name" value="OUTER MEMBRANE LIPOPROTEIN"/>
    <property type="match status" value="1"/>
</dbReference>
<evidence type="ECO:0000313" key="8">
    <source>
        <dbReference type="Proteomes" id="UP001177769"/>
    </source>
</evidence>
<evidence type="ECO:0000256" key="5">
    <source>
        <dbReference type="SAM" id="SignalP"/>
    </source>
</evidence>